<evidence type="ECO:0000256" key="1">
    <source>
        <dbReference type="ARBA" id="ARBA00022722"/>
    </source>
</evidence>
<keyword evidence="4" id="KW-1015">Disulfide bond</keyword>
<keyword evidence="7" id="KW-1185">Reference proteome</keyword>
<name>A0A8H5AZN3_9AGAR</name>
<dbReference type="SUPFAM" id="SSF53933">
    <property type="entry name" value="Microbial ribonucleases"/>
    <property type="match status" value="1"/>
</dbReference>
<dbReference type="OrthoDB" id="2999359at2759"/>
<dbReference type="EMBL" id="JAACJJ010000046">
    <property type="protein sequence ID" value="KAF5313848.1"/>
    <property type="molecule type" value="Genomic_DNA"/>
</dbReference>
<dbReference type="InterPro" id="IPR000026">
    <property type="entry name" value="N1-like"/>
</dbReference>
<gene>
    <name evidence="6" type="ORF">D9619_013059</name>
</gene>
<evidence type="ECO:0000313" key="6">
    <source>
        <dbReference type="EMBL" id="KAF5313848.1"/>
    </source>
</evidence>
<evidence type="ECO:0000313" key="7">
    <source>
        <dbReference type="Proteomes" id="UP000567179"/>
    </source>
</evidence>
<dbReference type="AlphaFoldDB" id="A0A8H5AZN3"/>
<dbReference type="Gene3D" id="3.10.450.30">
    <property type="entry name" value="Microbial ribonucleases"/>
    <property type="match status" value="1"/>
</dbReference>
<dbReference type="InterPro" id="IPR048269">
    <property type="entry name" value="RNase_U2"/>
</dbReference>
<sequence>MVSLTNLFLLAVLATPTFAAPVWHHGTASFDFEARSTSFHCKNTVKDFTITMANAVAAMNSSPTTSGKSGYPHAFQNFGKIVFSTDQCNRGYLLEFPVLQTGLYNAQKGHPKEDPGAARVIFIAENQPSPHKIFCGVVAHAGEGKNANKGHLQLCT</sequence>
<dbReference type="GO" id="GO:0003723">
    <property type="term" value="F:RNA binding"/>
    <property type="evidence" value="ECO:0007669"/>
    <property type="project" value="InterPro"/>
</dbReference>
<feature type="chain" id="PRO_5034757819" evidence="5">
    <location>
        <begin position="20"/>
        <end position="156"/>
    </location>
</feature>
<keyword evidence="1" id="KW-0540">Nuclease</keyword>
<accession>A0A8H5AZN3</accession>
<keyword evidence="3" id="KW-0378">Hydrolase</keyword>
<evidence type="ECO:0000256" key="4">
    <source>
        <dbReference type="ARBA" id="ARBA00023157"/>
    </source>
</evidence>
<evidence type="ECO:0000256" key="2">
    <source>
        <dbReference type="ARBA" id="ARBA00022729"/>
    </source>
</evidence>
<dbReference type="Pfam" id="PF00545">
    <property type="entry name" value="Ribonuclease"/>
    <property type="match status" value="1"/>
</dbReference>
<proteinExistence type="predicted"/>
<keyword evidence="2 5" id="KW-0732">Signal</keyword>
<evidence type="ECO:0000256" key="3">
    <source>
        <dbReference type="ARBA" id="ARBA00022801"/>
    </source>
</evidence>
<comment type="caution">
    <text evidence="6">The sequence shown here is derived from an EMBL/GenBank/DDBJ whole genome shotgun (WGS) entry which is preliminary data.</text>
</comment>
<evidence type="ECO:0000256" key="5">
    <source>
        <dbReference type="SAM" id="SignalP"/>
    </source>
</evidence>
<protein>
    <submittedName>
        <fullName evidence="6">Uncharacterized protein</fullName>
    </submittedName>
</protein>
<dbReference type="InterPro" id="IPR016191">
    <property type="entry name" value="Ribonuclease/ribotoxin"/>
</dbReference>
<dbReference type="PIRSF" id="PIRSF037430">
    <property type="entry name" value="RNase_U2"/>
    <property type="match status" value="1"/>
</dbReference>
<dbReference type="GO" id="GO:0004521">
    <property type="term" value="F:RNA endonuclease activity"/>
    <property type="evidence" value="ECO:0007669"/>
    <property type="project" value="InterPro"/>
</dbReference>
<feature type="signal peptide" evidence="5">
    <location>
        <begin position="1"/>
        <end position="19"/>
    </location>
</feature>
<dbReference type="GO" id="GO:0016787">
    <property type="term" value="F:hydrolase activity"/>
    <property type="evidence" value="ECO:0007669"/>
    <property type="project" value="UniProtKB-KW"/>
</dbReference>
<organism evidence="6 7">
    <name type="scientific">Psilocybe cf. subviscida</name>
    <dbReference type="NCBI Taxonomy" id="2480587"/>
    <lineage>
        <taxon>Eukaryota</taxon>
        <taxon>Fungi</taxon>
        <taxon>Dikarya</taxon>
        <taxon>Basidiomycota</taxon>
        <taxon>Agaricomycotina</taxon>
        <taxon>Agaricomycetes</taxon>
        <taxon>Agaricomycetidae</taxon>
        <taxon>Agaricales</taxon>
        <taxon>Agaricineae</taxon>
        <taxon>Strophariaceae</taxon>
        <taxon>Psilocybe</taxon>
    </lineage>
</organism>
<reference evidence="6 7" key="1">
    <citation type="journal article" date="2020" name="ISME J.">
        <title>Uncovering the hidden diversity of litter-decomposition mechanisms in mushroom-forming fungi.</title>
        <authorList>
            <person name="Floudas D."/>
            <person name="Bentzer J."/>
            <person name="Ahren D."/>
            <person name="Johansson T."/>
            <person name="Persson P."/>
            <person name="Tunlid A."/>
        </authorList>
    </citation>
    <scope>NUCLEOTIDE SEQUENCE [LARGE SCALE GENOMIC DNA]</scope>
    <source>
        <strain evidence="6 7">CBS 101986</strain>
    </source>
</reference>
<dbReference type="Proteomes" id="UP000567179">
    <property type="component" value="Unassembled WGS sequence"/>
</dbReference>